<sequence>MGAWSELKLMEDGCDYKSIKDFYNNLNFEKKYNQKKYDKQNLDHIKKFIKSGKLVISESWKNKLSRDLVLLKIFITIRIYKNSNINLSKNDLINELGFKKSTVNLAIKKMVDLNMLDEEFLKEKNLLKLRKINLRKKGEIYVVIKGYNEMKILLLLGLKSAWWFTIEKFKSKALFGKKFYSHKLSQKIVLQNNFFDDLSRSQIYKMHCGFADILGVNLKEIYMVVRTIKKKFITIKNKTGKMFKKFIGSDFKSQRYLIMKF</sequence>
<keyword evidence="2" id="KW-1185">Reference proteome</keyword>
<dbReference type="RefSeq" id="WP_171112954.1">
    <property type="nucleotide sequence ID" value="NZ_CP053097.1"/>
</dbReference>
<dbReference type="Proteomes" id="UP000502118">
    <property type="component" value="Chromosome"/>
</dbReference>
<dbReference type="AlphaFoldDB" id="A0A6M4JDN8"/>
<accession>A0A6M4JDN8</accession>
<dbReference type="KEGG" id="mmio:HLA92_01790"/>
<gene>
    <name evidence="1" type="ORF">HLA92_01790</name>
</gene>
<proteinExistence type="predicted"/>
<reference evidence="1 2" key="1">
    <citation type="submission" date="2020-05" db="EMBL/GenBank/DDBJ databases">
        <title>Novel Mycoplasma species detected in Mirounga angustirostris (northern elephant seal) from the USA.</title>
        <authorList>
            <person name="Volokhov D.V."/>
        </authorList>
    </citation>
    <scope>NUCLEOTIDE SEQUENCE [LARGE SCALE GENOMIC DNA]</scope>
    <source>
        <strain evidence="1 2">Mirounga ES2806-NAS</strain>
    </source>
</reference>
<protein>
    <submittedName>
        <fullName evidence="1">Uncharacterized protein</fullName>
    </submittedName>
</protein>
<organism evidence="1 2">
    <name type="scientific">Mycoplasma miroungirhinis</name>
    <dbReference type="NCBI Taxonomy" id="754516"/>
    <lineage>
        <taxon>Bacteria</taxon>
        <taxon>Bacillati</taxon>
        <taxon>Mycoplasmatota</taxon>
        <taxon>Mollicutes</taxon>
        <taxon>Mycoplasmataceae</taxon>
        <taxon>Mycoplasma</taxon>
    </lineage>
</organism>
<evidence type="ECO:0000313" key="2">
    <source>
        <dbReference type="Proteomes" id="UP000502118"/>
    </source>
</evidence>
<name>A0A6M4JDN8_9MOLU</name>
<evidence type="ECO:0000313" key="1">
    <source>
        <dbReference type="EMBL" id="QJR44159.1"/>
    </source>
</evidence>
<dbReference type="NCBIfam" id="NF046008">
    <property type="entry name" value="ICE_MAGa4850"/>
    <property type="match status" value="1"/>
</dbReference>
<dbReference type="EMBL" id="CP053097">
    <property type="protein sequence ID" value="QJR44159.1"/>
    <property type="molecule type" value="Genomic_DNA"/>
</dbReference>